<dbReference type="Gramene" id="OMERI11G09310.4">
    <property type="protein sequence ID" value="OMERI11G09310.4"/>
    <property type="gene ID" value="OMERI11G09310"/>
</dbReference>
<keyword evidence="1" id="KW-0812">Transmembrane</keyword>
<feature type="chain" id="PRO_5002359136" evidence="2">
    <location>
        <begin position="23"/>
        <end position="112"/>
    </location>
</feature>
<dbReference type="AlphaFoldDB" id="A0A0E0F508"/>
<evidence type="ECO:0000256" key="2">
    <source>
        <dbReference type="SAM" id="SignalP"/>
    </source>
</evidence>
<name>A0A0E0F508_9ORYZ</name>
<accession>A0A0E0F508</accession>
<evidence type="ECO:0000313" key="3">
    <source>
        <dbReference type="EnsemblPlants" id="OMERI11G09310.4"/>
    </source>
</evidence>
<dbReference type="EnsemblPlants" id="OMERI11G09310.4">
    <property type="protein sequence ID" value="OMERI11G09310.4"/>
    <property type="gene ID" value="OMERI11G09310"/>
</dbReference>
<organism evidence="3">
    <name type="scientific">Oryza meridionalis</name>
    <dbReference type="NCBI Taxonomy" id="40149"/>
    <lineage>
        <taxon>Eukaryota</taxon>
        <taxon>Viridiplantae</taxon>
        <taxon>Streptophyta</taxon>
        <taxon>Embryophyta</taxon>
        <taxon>Tracheophyta</taxon>
        <taxon>Spermatophyta</taxon>
        <taxon>Magnoliopsida</taxon>
        <taxon>Liliopsida</taxon>
        <taxon>Poales</taxon>
        <taxon>Poaceae</taxon>
        <taxon>BOP clade</taxon>
        <taxon>Oryzoideae</taxon>
        <taxon>Oryzeae</taxon>
        <taxon>Oryzinae</taxon>
        <taxon>Oryza</taxon>
    </lineage>
</organism>
<dbReference type="Proteomes" id="UP000008021">
    <property type="component" value="Chromosome 11"/>
</dbReference>
<proteinExistence type="predicted"/>
<sequence>MARGACALLLVPLLLFDPFWEPAGIFFGMALLERFGLQQIDLHNMFAEFRGFQLPGRSTAGGSQVYTKMDSVVVQFAELGCCHRLHFSFFLSYIKINVYCLLCVMAPMLVLM</sequence>
<keyword evidence="1" id="KW-0472">Membrane</keyword>
<keyword evidence="1" id="KW-1133">Transmembrane helix</keyword>
<reference evidence="3" key="1">
    <citation type="submission" date="2015-04" db="UniProtKB">
        <authorList>
            <consortium name="EnsemblPlants"/>
        </authorList>
    </citation>
    <scope>IDENTIFICATION</scope>
</reference>
<evidence type="ECO:0000313" key="4">
    <source>
        <dbReference type="Proteomes" id="UP000008021"/>
    </source>
</evidence>
<dbReference type="HOGENOM" id="CLU_172122_0_0_1"/>
<evidence type="ECO:0000256" key="1">
    <source>
        <dbReference type="SAM" id="Phobius"/>
    </source>
</evidence>
<feature type="transmembrane region" description="Helical" evidence="1">
    <location>
        <begin position="93"/>
        <end position="111"/>
    </location>
</feature>
<reference evidence="3" key="2">
    <citation type="submission" date="2018-05" db="EMBL/GenBank/DDBJ databases">
        <title>OmerRS3 (Oryza meridionalis Reference Sequence Version 3).</title>
        <authorList>
            <person name="Zhang J."/>
            <person name="Kudrna D."/>
            <person name="Lee S."/>
            <person name="Talag J."/>
            <person name="Welchert J."/>
            <person name="Wing R.A."/>
        </authorList>
    </citation>
    <scope>NUCLEOTIDE SEQUENCE [LARGE SCALE GENOMIC DNA]</scope>
    <source>
        <strain evidence="3">cv. OR44</strain>
    </source>
</reference>
<keyword evidence="2" id="KW-0732">Signal</keyword>
<keyword evidence="4" id="KW-1185">Reference proteome</keyword>
<protein>
    <submittedName>
        <fullName evidence="3">Uncharacterized protein</fullName>
    </submittedName>
</protein>
<feature type="signal peptide" evidence="2">
    <location>
        <begin position="1"/>
        <end position="22"/>
    </location>
</feature>